<sequence length="102" mass="11940">MSLQKSYSADIHLELNKEFWQDLEIFCVAECCGIDAFDFSKEVIQETISYYDKEEIITNLDILIEEIQSSKFKDASSSIFNAYLRKEAFLKIIKEIKQNILN</sequence>
<gene>
    <name evidence="1" type="ORF">EV197_0703</name>
</gene>
<dbReference type="AlphaFoldDB" id="A0A4Q7PG64"/>
<proteinExistence type="predicted"/>
<evidence type="ECO:0000313" key="1">
    <source>
        <dbReference type="EMBL" id="RZS99484.1"/>
    </source>
</evidence>
<accession>A0A4Q7PG64</accession>
<protein>
    <submittedName>
        <fullName evidence="1">Uncharacterized protein</fullName>
    </submittedName>
</protein>
<dbReference type="OrthoDB" id="6420167at2"/>
<keyword evidence="2" id="KW-1185">Reference proteome</keyword>
<reference evidence="1 2" key="1">
    <citation type="submission" date="2019-02" db="EMBL/GenBank/DDBJ databases">
        <title>Genomic Encyclopedia of Type Strains, Phase IV (KMG-IV): sequencing the most valuable type-strain genomes for metagenomic binning, comparative biology and taxonomic classification.</title>
        <authorList>
            <person name="Goeker M."/>
        </authorList>
    </citation>
    <scope>NUCLEOTIDE SEQUENCE [LARGE SCALE GENOMIC DNA]</scope>
    <source>
        <strain evidence="1 2">DSM 17196</strain>
    </source>
</reference>
<dbReference type="Proteomes" id="UP000292262">
    <property type="component" value="Unassembled WGS sequence"/>
</dbReference>
<dbReference type="RefSeq" id="WP_130285319.1">
    <property type="nucleotide sequence ID" value="NZ_SGXE01000001.1"/>
</dbReference>
<evidence type="ECO:0000313" key="2">
    <source>
        <dbReference type="Proteomes" id="UP000292262"/>
    </source>
</evidence>
<comment type="caution">
    <text evidence="1">The sequence shown here is derived from an EMBL/GenBank/DDBJ whole genome shotgun (WGS) entry which is preliminary data.</text>
</comment>
<name>A0A4Q7PG64_9FLAO</name>
<organism evidence="1 2">
    <name type="scientific">Aquimarina brevivitae</name>
    <dbReference type="NCBI Taxonomy" id="323412"/>
    <lineage>
        <taxon>Bacteria</taxon>
        <taxon>Pseudomonadati</taxon>
        <taxon>Bacteroidota</taxon>
        <taxon>Flavobacteriia</taxon>
        <taxon>Flavobacteriales</taxon>
        <taxon>Flavobacteriaceae</taxon>
        <taxon>Aquimarina</taxon>
    </lineage>
</organism>
<dbReference type="InterPro" id="IPR046294">
    <property type="entry name" value="DUF6331"/>
</dbReference>
<dbReference type="EMBL" id="SGXE01000001">
    <property type="protein sequence ID" value="RZS99484.1"/>
    <property type="molecule type" value="Genomic_DNA"/>
</dbReference>
<dbReference type="Pfam" id="PF19856">
    <property type="entry name" value="DUF6331"/>
    <property type="match status" value="1"/>
</dbReference>